<reference evidence="2" key="2">
    <citation type="journal article" date="2023" name="Curr. Microbiol.">
        <title>Neisseria montereyensis sp. nov., Isolated from Oropharynx of California Sea Lion (Zalophus californianus): Genomic, Phylogenetic, and Phenotypic Study.</title>
        <authorList>
            <person name="Volokhov D.V."/>
            <person name="Zagorodnyaya T.A."/>
            <person name="Furtak V.A."/>
            <person name="Nattanmai G."/>
            <person name="Randall L."/>
            <person name="Jose S."/>
            <person name="Gao Y."/>
            <person name="Gulland F.M."/>
            <person name="Eisenberg T."/>
            <person name="Delmonte P."/>
            <person name="Blom J."/>
            <person name="Mitchell K.K."/>
        </authorList>
    </citation>
    <scope>NUCLEOTIDE SEQUENCE</scope>
    <source>
        <strain evidence="2">CSL10203-ORH2</strain>
    </source>
</reference>
<feature type="chain" id="PRO_5047254553" evidence="1">
    <location>
        <begin position="19"/>
        <end position="152"/>
    </location>
</feature>
<accession>A0ABT2FD42</accession>
<proteinExistence type="predicted"/>
<name>A0ABT2FD42_9NEIS</name>
<dbReference type="RefSeq" id="WP_259291818.1">
    <property type="nucleotide sequence ID" value="NZ_JANUXW010000005.1"/>
</dbReference>
<sequence length="152" mass="16361">MRTLTLALILLVSGFSVAASNDKTNAIVQNFAHTKGLQYVPALSRQGNETVLNYQPAGKCSGASCSGLLVTYKRVTEQSECIDTVGLFGDLPLSVNNRPALFTMPSVSDNSSQMRDYLTVLDGNICYSLTYGKKGNGFNDMVALAKKLLRGK</sequence>
<evidence type="ECO:0000313" key="2">
    <source>
        <dbReference type="EMBL" id="MCS4534025.1"/>
    </source>
</evidence>
<dbReference type="Proteomes" id="UP001166947">
    <property type="component" value="Unassembled WGS sequence"/>
</dbReference>
<reference evidence="2" key="1">
    <citation type="submission" date="2022-08" db="EMBL/GenBank/DDBJ databases">
        <authorList>
            <person name="Volokhov D.V."/>
            <person name="Furtak V.A."/>
            <person name="Zagorodnyaya T.A."/>
        </authorList>
    </citation>
    <scope>NUCLEOTIDE SEQUENCE</scope>
    <source>
        <strain evidence="2">CSL10203-ORH2</strain>
    </source>
</reference>
<keyword evidence="3" id="KW-1185">Reference proteome</keyword>
<keyword evidence="1" id="KW-0732">Signal</keyword>
<protein>
    <submittedName>
        <fullName evidence="2">Uncharacterized protein</fullName>
    </submittedName>
</protein>
<evidence type="ECO:0000256" key="1">
    <source>
        <dbReference type="SAM" id="SignalP"/>
    </source>
</evidence>
<dbReference type="EMBL" id="JANUXW010000005">
    <property type="protein sequence ID" value="MCS4534025.1"/>
    <property type="molecule type" value="Genomic_DNA"/>
</dbReference>
<comment type="caution">
    <text evidence="2">The sequence shown here is derived from an EMBL/GenBank/DDBJ whole genome shotgun (WGS) entry which is preliminary data.</text>
</comment>
<organism evidence="2 3">
    <name type="scientific">Neisseria montereyensis</name>
    <dbReference type="NCBI Taxonomy" id="2973938"/>
    <lineage>
        <taxon>Bacteria</taxon>
        <taxon>Pseudomonadati</taxon>
        <taxon>Pseudomonadota</taxon>
        <taxon>Betaproteobacteria</taxon>
        <taxon>Neisseriales</taxon>
        <taxon>Neisseriaceae</taxon>
        <taxon>Neisseria</taxon>
    </lineage>
</organism>
<evidence type="ECO:0000313" key="3">
    <source>
        <dbReference type="Proteomes" id="UP001166947"/>
    </source>
</evidence>
<gene>
    <name evidence="2" type="ORF">NXS09_06895</name>
</gene>
<feature type="signal peptide" evidence="1">
    <location>
        <begin position="1"/>
        <end position="18"/>
    </location>
</feature>